<accession>A0A5J4QGS9</accession>
<dbReference type="AlphaFoldDB" id="A0A5J4QGS9"/>
<proteinExistence type="predicted"/>
<gene>
    <name evidence="1" type="ORF">EZS27_030367</name>
    <name evidence="2" type="ORF">EZS27_030368</name>
</gene>
<dbReference type="EMBL" id="SNRY01003776">
    <property type="protein sequence ID" value="KAA6319774.1"/>
    <property type="molecule type" value="Genomic_DNA"/>
</dbReference>
<comment type="caution">
    <text evidence="1">The sequence shown here is derived from an EMBL/GenBank/DDBJ whole genome shotgun (WGS) entry which is preliminary data.</text>
</comment>
<evidence type="ECO:0000313" key="2">
    <source>
        <dbReference type="EMBL" id="KAA6319774.1"/>
    </source>
</evidence>
<sequence length="145" mass="16587">MLKFKLDFQSAGEWNILFPRLTLRLVGADVNWAFSPIEPVNVKLKKNPKDSYMYRNGIRKQNATPSESNKALYRDIAIHIELLWSSGKTLFKLKFQPAGKEYKILRGMYKRTSALSFLHPSQTHISSCFAPGSLNKLGRIAFKPL</sequence>
<evidence type="ECO:0000313" key="1">
    <source>
        <dbReference type="EMBL" id="KAA6319773.1"/>
    </source>
</evidence>
<reference evidence="1" key="1">
    <citation type="submission" date="2019-03" db="EMBL/GenBank/DDBJ databases">
        <title>Single cell metagenomics reveals metabolic interactions within the superorganism composed of flagellate Streblomastix strix and complex community of Bacteroidetes bacteria on its surface.</title>
        <authorList>
            <person name="Treitli S.C."/>
            <person name="Kolisko M."/>
            <person name="Husnik F."/>
            <person name="Keeling P."/>
            <person name="Hampl V."/>
        </authorList>
    </citation>
    <scope>NUCLEOTIDE SEQUENCE</scope>
    <source>
        <strain evidence="1">STM</strain>
    </source>
</reference>
<name>A0A5J4QGS9_9ZZZZ</name>
<dbReference type="EMBL" id="SNRY01003776">
    <property type="protein sequence ID" value="KAA6319773.1"/>
    <property type="molecule type" value="Genomic_DNA"/>
</dbReference>
<organism evidence="1">
    <name type="scientific">termite gut metagenome</name>
    <dbReference type="NCBI Taxonomy" id="433724"/>
    <lineage>
        <taxon>unclassified sequences</taxon>
        <taxon>metagenomes</taxon>
        <taxon>organismal metagenomes</taxon>
    </lineage>
</organism>
<protein>
    <submittedName>
        <fullName evidence="1">Uncharacterized protein</fullName>
    </submittedName>
</protein>